<organism evidence="2 3">
    <name type="scientific">Thermosulfurimonas dismutans</name>
    <dbReference type="NCBI Taxonomy" id="999894"/>
    <lineage>
        <taxon>Bacteria</taxon>
        <taxon>Pseudomonadati</taxon>
        <taxon>Thermodesulfobacteriota</taxon>
        <taxon>Thermodesulfobacteria</taxon>
        <taxon>Thermodesulfobacteriales</taxon>
        <taxon>Thermodesulfobacteriaceae</taxon>
        <taxon>Thermosulfurimonas</taxon>
    </lineage>
</organism>
<gene>
    <name evidence="2" type="ORF">TDIS_1233</name>
</gene>
<dbReference type="STRING" id="999894.TDIS_1233"/>
<accession>A0A179D4T2</accession>
<dbReference type="EMBL" id="LWLG01000008">
    <property type="protein sequence ID" value="OAQ20618.1"/>
    <property type="molecule type" value="Genomic_DNA"/>
</dbReference>
<feature type="compositionally biased region" description="Basic and acidic residues" evidence="1">
    <location>
        <begin position="26"/>
        <end position="47"/>
    </location>
</feature>
<protein>
    <submittedName>
        <fullName evidence="2">Uncharacterized protein</fullName>
    </submittedName>
</protein>
<dbReference type="Proteomes" id="UP000078390">
    <property type="component" value="Unassembled WGS sequence"/>
</dbReference>
<proteinExistence type="predicted"/>
<dbReference type="AlphaFoldDB" id="A0A179D4T2"/>
<name>A0A179D4T2_9BACT</name>
<sequence>MGGDRNSKSLKGDSEYFDGGKGGEYSGRKGEGNDKGKAYPPGERDPLEEAESTLISLERIFK</sequence>
<reference evidence="2 3" key="1">
    <citation type="submission" date="2016-04" db="EMBL/GenBank/DDBJ databases">
        <title>Genome analysis of Thermosulfurimonas dismutans, the first thermophilic sulfur-disproportionating bacterium of the phylum Thermodesulfobacteria.</title>
        <authorList>
            <person name="Mardanov A.V."/>
            <person name="Beletsky A.V."/>
            <person name="Kadnikov V.V."/>
            <person name="Slobodkin A.I."/>
            <person name="Ravin N.V."/>
        </authorList>
    </citation>
    <scope>NUCLEOTIDE SEQUENCE [LARGE SCALE GENOMIC DNA]</scope>
    <source>
        <strain evidence="2 3">S95</strain>
    </source>
</reference>
<keyword evidence="3" id="KW-1185">Reference proteome</keyword>
<comment type="caution">
    <text evidence="2">The sequence shown here is derived from an EMBL/GenBank/DDBJ whole genome shotgun (WGS) entry which is preliminary data.</text>
</comment>
<feature type="compositionally biased region" description="Basic and acidic residues" evidence="1">
    <location>
        <begin position="1"/>
        <end position="14"/>
    </location>
</feature>
<evidence type="ECO:0000313" key="2">
    <source>
        <dbReference type="EMBL" id="OAQ20618.1"/>
    </source>
</evidence>
<evidence type="ECO:0000313" key="3">
    <source>
        <dbReference type="Proteomes" id="UP000078390"/>
    </source>
</evidence>
<evidence type="ECO:0000256" key="1">
    <source>
        <dbReference type="SAM" id="MobiDB-lite"/>
    </source>
</evidence>
<feature type="region of interest" description="Disordered" evidence="1">
    <location>
        <begin position="1"/>
        <end position="55"/>
    </location>
</feature>